<dbReference type="SMART" id="SM00668">
    <property type="entry name" value="CTLH"/>
    <property type="match status" value="1"/>
</dbReference>
<dbReference type="GO" id="GO:0003924">
    <property type="term" value="F:GTPase activity"/>
    <property type="evidence" value="ECO:0007669"/>
    <property type="project" value="InterPro"/>
</dbReference>
<dbReference type="GO" id="GO:0015031">
    <property type="term" value="P:protein transport"/>
    <property type="evidence" value="ECO:0007669"/>
    <property type="project" value="UniProtKB-KW"/>
</dbReference>
<comment type="similarity">
    <text evidence="2">Belongs to the small GTPase superfamily. Arf family.</text>
</comment>
<evidence type="ECO:0000256" key="2">
    <source>
        <dbReference type="ARBA" id="ARBA00010290"/>
    </source>
</evidence>
<evidence type="ECO:0000256" key="9">
    <source>
        <dbReference type="ARBA" id="ARBA00022927"/>
    </source>
</evidence>
<comment type="caution">
    <text evidence="17">The sequence shown here is derived from an EMBL/GenBank/DDBJ whole genome shotgun (WGS) entry which is preliminary data.</text>
</comment>
<sequence>MGQALRKLFDRFFGHVEMRVAMLGLDAAGKTTILYKLHIGEVLSTVPTIGFNVEKVQYKNVVFTVWDVGGQEKLRPLWRHYFCNTDALIYVVDSLDRERIGRAKEEFQAIIRDPFMLNSIILVFANKQDLRGVMIPMEISEGLGLYDLRNRTWHVQGTCALTGDGLYEGLDWLVTALKELQYLDEKKYKDAVHKLEQESGCYFNMKYFGDLVQEGNWDEAEKYLGSFTKLEDNRHSVKIYFEIRKQKYLEALDMSDRGKAIDILRKDLKVFASFNEELYKEMVQLLALENFRQNQQLSKYGDAKSARNNMWVELKKLFEANPVFRDKLKFPACESRLESLIKQSLRWQHQQCPNPRPNPSFLTLYTDHSCPTTDGAPRNVHLLGPPIPIPIPIPTAETFPPMDSHSPFPLVVSPSASATSRWMAIANPPLPHAAAAQVPSGLLQPRSAAGLFKHPGTATNGDNQTEEESERGWKRLCTGKTDEASLSIILRTQDDIPKTVARTLNQGSNVMSFDFHPIHQTVLLVGTNVGDVDIWEVGSKERIAHKTFEVWDIGACSAPLQASLNKDATIYVNRCLWSPDGSILGVAFSKHLVQTYAFSINAELGQLLEIDAHVGSVNDIAFSRPDKSLSIVTGGEDKTIKVWDATTGQKRYSFEGHEAPVYSVCAHQIESIEFIFSTGTDGKIKAWFYDGLGPKVEYDAPGHGCTTMAYGANATRLFSCGTSKDGETHMVEWNESNGRIKRTYSGLGNRPPLGVVPFDTSNNLLAAGDESLIKFWNMDRPYILTTTDADGGLPASPRLRFNRQGSLLAAATSDNGIKILANTDGQRLLMMKQNRSSSSSSSEENLGVPTPTTTSQQQRGSSNTNAKAAVVDGTTVADVKKLRIPGECNAAAAAGWNKLPDDHIVHHLKALRLPDSTTPSKVVQLLYTNSGIAVLCLGSNGIHKLWTWARVHHHNPSGKSNASVAPRLWQPSNGAVMINETTEDGTSSMALSNNDSYVISASGGKVCLFSLVASKLMTTLLSPPPAPTFLAFHPQNNNMIAMGTEDSNILIYNAQTATVTANLKGGHQKKITGLAFSQSLDVLVSSGADAQLCMWSIDGWEKKMSRFIQAPAAAAAAAAAAPPLAGDTKVEFHKNHPHLLVVHETLLSIYDGKKLECLHSWSPVAASISSATYSCDGLLVHAGFRDGGVGIFEADGLKLRCRIPPSAYLSPSIQSRYEADVYPVVIAAHPCVPNQIALGMTDGGVHVLEPSDAAAAAAHPTKPT</sequence>
<dbReference type="InterPro" id="IPR036322">
    <property type="entry name" value="WD40_repeat_dom_sf"/>
</dbReference>
<dbReference type="InterPro" id="IPR006689">
    <property type="entry name" value="Small_GTPase_ARF/SAR"/>
</dbReference>
<evidence type="ECO:0000256" key="8">
    <source>
        <dbReference type="ARBA" id="ARBA00022892"/>
    </source>
</evidence>
<dbReference type="GO" id="GO:0005525">
    <property type="term" value="F:GTP binding"/>
    <property type="evidence" value="ECO:0007669"/>
    <property type="project" value="UniProtKB-KW"/>
</dbReference>
<proteinExistence type="inferred from homology"/>
<feature type="region of interest" description="Disordered" evidence="15">
    <location>
        <begin position="448"/>
        <end position="472"/>
    </location>
</feature>
<dbReference type="InterPro" id="IPR054080">
    <property type="entry name" value="TPR1-like_2nd"/>
</dbReference>
<dbReference type="GO" id="GO:0005794">
    <property type="term" value="C:Golgi apparatus"/>
    <property type="evidence" value="ECO:0007669"/>
    <property type="project" value="UniProtKB-SubCell"/>
</dbReference>
<dbReference type="InterPro" id="IPR015943">
    <property type="entry name" value="WD40/YVTN_repeat-like_dom_sf"/>
</dbReference>
<evidence type="ECO:0000256" key="15">
    <source>
        <dbReference type="SAM" id="MobiDB-lite"/>
    </source>
</evidence>
<dbReference type="InterPro" id="IPR045872">
    <property type="entry name" value="Arf1-5-like"/>
</dbReference>
<keyword evidence="4 14" id="KW-0853">WD repeat</keyword>
<reference evidence="17 18" key="1">
    <citation type="submission" date="2022-12" db="EMBL/GenBank/DDBJ databases">
        <title>Chromosome-scale assembly of the Ensete ventricosum genome.</title>
        <authorList>
            <person name="Dussert Y."/>
            <person name="Stocks J."/>
            <person name="Wendawek A."/>
            <person name="Woldeyes F."/>
            <person name="Nichols R.A."/>
            <person name="Borrell J.S."/>
        </authorList>
    </citation>
    <scope>NUCLEOTIDE SEQUENCE [LARGE SCALE GENOMIC DNA]</scope>
    <source>
        <strain evidence="18">cv. Maze</strain>
        <tissue evidence="17">Seeds</tissue>
    </source>
</reference>
<dbReference type="EMBL" id="JAQQAF010000004">
    <property type="protein sequence ID" value="KAJ8490434.1"/>
    <property type="molecule type" value="Genomic_DNA"/>
</dbReference>
<dbReference type="SUPFAM" id="SSF117289">
    <property type="entry name" value="Nucleoporin domain"/>
    <property type="match status" value="1"/>
</dbReference>
<keyword evidence="9" id="KW-0653">Protein transport</keyword>
<feature type="compositionally biased region" description="Polar residues" evidence="15">
    <location>
        <begin position="850"/>
        <end position="865"/>
    </location>
</feature>
<feature type="binding site" evidence="13">
    <location>
        <position position="48"/>
    </location>
    <ligand>
        <name>Mg(2+)</name>
        <dbReference type="ChEBI" id="CHEBI:18420"/>
    </ligand>
</feature>
<dbReference type="SMART" id="SM00177">
    <property type="entry name" value="ARF"/>
    <property type="match status" value="1"/>
</dbReference>
<dbReference type="GO" id="GO:0046872">
    <property type="term" value="F:metal ion binding"/>
    <property type="evidence" value="ECO:0007669"/>
    <property type="project" value="UniProtKB-KW"/>
</dbReference>
<accession>A0AAV8PGT6</accession>
<evidence type="ECO:0000313" key="18">
    <source>
        <dbReference type="Proteomes" id="UP001222027"/>
    </source>
</evidence>
<dbReference type="InterPro" id="IPR006595">
    <property type="entry name" value="CTLH_C"/>
</dbReference>
<evidence type="ECO:0000259" key="16">
    <source>
        <dbReference type="PROSITE" id="PS50897"/>
    </source>
</evidence>
<dbReference type="PANTHER" id="PTHR44083:SF5">
    <property type="entry name" value="PROTEIN TOPLESS-RELATED PROTEIN 2"/>
    <property type="match status" value="1"/>
</dbReference>
<dbReference type="Pfam" id="PF00400">
    <property type="entry name" value="WD40"/>
    <property type="match status" value="3"/>
</dbReference>
<dbReference type="AlphaFoldDB" id="A0AAV8PGT6"/>
<keyword evidence="5" id="KW-0519">Myristate</keyword>
<dbReference type="PROSITE" id="PS50294">
    <property type="entry name" value="WD_REPEATS_REGION"/>
    <property type="match status" value="2"/>
</dbReference>
<feature type="binding site" evidence="12">
    <location>
        <begin position="126"/>
        <end position="129"/>
    </location>
    <ligand>
        <name>GTP</name>
        <dbReference type="ChEBI" id="CHEBI:37565"/>
    </ligand>
</feature>
<dbReference type="PROSITE" id="PS50897">
    <property type="entry name" value="CTLH"/>
    <property type="match status" value="1"/>
</dbReference>
<dbReference type="PROSITE" id="PS50082">
    <property type="entry name" value="WD_REPEATS_2"/>
    <property type="match status" value="2"/>
</dbReference>
<dbReference type="GO" id="GO:0016192">
    <property type="term" value="P:vesicle-mediated transport"/>
    <property type="evidence" value="ECO:0007669"/>
    <property type="project" value="UniProtKB-KW"/>
</dbReference>
<feature type="binding site" evidence="12">
    <location>
        <position position="70"/>
    </location>
    <ligand>
        <name>GTP</name>
        <dbReference type="ChEBI" id="CHEBI:37565"/>
    </ligand>
</feature>
<feature type="binding site" evidence="13">
    <location>
        <position position="31"/>
    </location>
    <ligand>
        <name>Mg(2+)</name>
        <dbReference type="ChEBI" id="CHEBI:18420"/>
    </ligand>
</feature>
<evidence type="ECO:0000256" key="10">
    <source>
        <dbReference type="ARBA" id="ARBA00023034"/>
    </source>
</evidence>
<dbReference type="PROSITE" id="PS00678">
    <property type="entry name" value="WD_REPEATS_1"/>
    <property type="match status" value="1"/>
</dbReference>
<dbReference type="InterPro" id="IPR011047">
    <property type="entry name" value="Quinoprotein_ADH-like_sf"/>
</dbReference>
<dbReference type="SMART" id="SM00178">
    <property type="entry name" value="SAR"/>
    <property type="match status" value="1"/>
</dbReference>
<dbReference type="PANTHER" id="PTHR44083">
    <property type="entry name" value="TOPLESS-RELATED PROTEIN 1-RELATED"/>
    <property type="match status" value="1"/>
</dbReference>
<keyword evidence="11 12" id="KW-0342">GTP-binding</keyword>
<feature type="region of interest" description="Disordered" evidence="15">
    <location>
        <begin position="832"/>
        <end position="867"/>
    </location>
</feature>
<feature type="repeat" description="WD" evidence="14">
    <location>
        <begin position="610"/>
        <end position="653"/>
    </location>
</feature>
<evidence type="ECO:0000256" key="11">
    <source>
        <dbReference type="ARBA" id="ARBA00023134"/>
    </source>
</evidence>
<dbReference type="InterPro" id="IPR001680">
    <property type="entry name" value="WD40_rpt"/>
</dbReference>
<keyword evidence="7 12" id="KW-0547">Nucleotide-binding</keyword>
<dbReference type="InterPro" id="IPR019775">
    <property type="entry name" value="WD40_repeat_CS"/>
</dbReference>
<dbReference type="Pfam" id="PF00025">
    <property type="entry name" value="Arf"/>
    <property type="match status" value="1"/>
</dbReference>
<evidence type="ECO:0000313" key="17">
    <source>
        <dbReference type="EMBL" id="KAJ8490434.1"/>
    </source>
</evidence>
<dbReference type="SUPFAM" id="SSF52540">
    <property type="entry name" value="P-loop containing nucleoside triphosphate hydrolases"/>
    <property type="match status" value="1"/>
</dbReference>
<feature type="binding site" evidence="12">
    <location>
        <begin position="24"/>
        <end position="31"/>
    </location>
    <ligand>
        <name>GTP</name>
        <dbReference type="ChEBI" id="CHEBI:37565"/>
    </ligand>
</feature>
<evidence type="ECO:0000256" key="5">
    <source>
        <dbReference type="ARBA" id="ARBA00022707"/>
    </source>
</evidence>
<dbReference type="InterPro" id="IPR027728">
    <property type="entry name" value="Topless_fam"/>
</dbReference>
<feature type="repeat" description="WD" evidence="14">
    <location>
        <begin position="1064"/>
        <end position="1105"/>
    </location>
</feature>
<dbReference type="SUPFAM" id="SSF50978">
    <property type="entry name" value="WD40 repeat-like"/>
    <property type="match status" value="1"/>
</dbReference>
<dbReference type="Pfam" id="PF21889">
    <property type="entry name" value="TPR1-like_2nd"/>
    <property type="match status" value="1"/>
</dbReference>
<dbReference type="InterPro" id="IPR048419">
    <property type="entry name" value="Topless_Znf"/>
</dbReference>
<keyword evidence="18" id="KW-1185">Reference proteome</keyword>
<dbReference type="Proteomes" id="UP001222027">
    <property type="component" value="Unassembled WGS sequence"/>
</dbReference>
<keyword evidence="6" id="KW-0677">Repeat</keyword>
<dbReference type="InterPro" id="IPR027417">
    <property type="entry name" value="P-loop_NTPase"/>
</dbReference>
<dbReference type="NCBIfam" id="TIGR00231">
    <property type="entry name" value="small_GTP"/>
    <property type="match status" value="1"/>
</dbReference>
<dbReference type="InterPro" id="IPR006594">
    <property type="entry name" value="LisH"/>
</dbReference>
<dbReference type="FunFam" id="3.40.50.300:FF:000548">
    <property type="entry name" value="ADP-ribosylation factor 2"/>
    <property type="match status" value="1"/>
</dbReference>
<name>A0AAV8PGT6_ENSVE</name>
<dbReference type="Gene3D" id="2.130.10.10">
    <property type="entry name" value="YVTN repeat-like/Quinoprotein amine dehydrogenase"/>
    <property type="match status" value="3"/>
</dbReference>
<keyword evidence="5" id="KW-0449">Lipoprotein</keyword>
<organism evidence="17 18">
    <name type="scientific">Ensete ventricosum</name>
    <name type="common">Abyssinian banana</name>
    <name type="synonym">Musa ensete</name>
    <dbReference type="NCBI Taxonomy" id="4639"/>
    <lineage>
        <taxon>Eukaryota</taxon>
        <taxon>Viridiplantae</taxon>
        <taxon>Streptophyta</taxon>
        <taxon>Embryophyta</taxon>
        <taxon>Tracheophyta</taxon>
        <taxon>Spermatophyta</taxon>
        <taxon>Magnoliopsida</taxon>
        <taxon>Liliopsida</taxon>
        <taxon>Zingiberales</taxon>
        <taxon>Musaceae</taxon>
        <taxon>Ensete</taxon>
    </lineage>
</organism>
<evidence type="ECO:0000256" key="6">
    <source>
        <dbReference type="ARBA" id="ARBA00022737"/>
    </source>
</evidence>
<keyword evidence="10" id="KW-0333">Golgi apparatus</keyword>
<evidence type="ECO:0000256" key="12">
    <source>
        <dbReference type="PIRSR" id="PIRSR606689-1"/>
    </source>
</evidence>
<dbReference type="SMART" id="SM00320">
    <property type="entry name" value="WD40"/>
    <property type="match status" value="9"/>
</dbReference>
<comment type="subcellular location">
    <subcellularLocation>
        <location evidence="1">Golgi apparatus</location>
    </subcellularLocation>
</comment>
<keyword evidence="3" id="KW-0813">Transport</keyword>
<keyword evidence="13" id="KW-0460">Magnesium</keyword>
<evidence type="ECO:0000256" key="13">
    <source>
        <dbReference type="PIRSR" id="PIRSR606689-2"/>
    </source>
</evidence>
<dbReference type="InterPro" id="IPR005225">
    <property type="entry name" value="Small_GTP-bd"/>
</dbReference>
<feature type="domain" description="CTLH" evidence="16">
    <location>
        <begin position="202"/>
        <end position="259"/>
    </location>
</feature>
<keyword evidence="8" id="KW-0931">ER-Golgi transport</keyword>
<dbReference type="Gene3D" id="3.40.50.300">
    <property type="entry name" value="P-loop containing nucleotide triphosphate hydrolases"/>
    <property type="match status" value="1"/>
</dbReference>
<dbReference type="PROSITE" id="PS51417">
    <property type="entry name" value="ARF"/>
    <property type="match status" value="1"/>
</dbReference>
<keyword evidence="13" id="KW-0479">Metal-binding</keyword>
<gene>
    <name evidence="17" type="ORF">OPV22_012155</name>
</gene>
<protein>
    <recommendedName>
        <fullName evidence="16">CTLH domain-containing protein</fullName>
    </recommendedName>
</protein>
<evidence type="ECO:0000256" key="3">
    <source>
        <dbReference type="ARBA" id="ARBA00022448"/>
    </source>
</evidence>
<evidence type="ECO:0000256" key="14">
    <source>
        <dbReference type="PROSITE-ProRule" id="PRU00221"/>
    </source>
</evidence>
<dbReference type="CDD" id="cd04150">
    <property type="entry name" value="Arf1_5_like"/>
    <property type="match status" value="1"/>
</dbReference>
<dbReference type="GO" id="GO:0006355">
    <property type="term" value="P:regulation of DNA-templated transcription"/>
    <property type="evidence" value="ECO:0007669"/>
    <property type="project" value="InterPro"/>
</dbReference>
<evidence type="ECO:0000256" key="4">
    <source>
        <dbReference type="ARBA" id="ARBA00022574"/>
    </source>
</evidence>
<evidence type="ECO:0000256" key="7">
    <source>
        <dbReference type="ARBA" id="ARBA00022741"/>
    </source>
</evidence>
<dbReference type="SUPFAM" id="SSF50998">
    <property type="entry name" value="Quinoprotein alcohol dehydrogenase-like"/>
    <property type="match status" value="1"/>
</dbReference>
<dbReference type="Pfam" id="PF21359">
    <property type="entry name" value="zf_topless"/>
    <property type="match status" value="1"/>
</dbReference>
<evidence type="ECO:0000256" key="1">
    <source>
        <dbReference type="ARBA" id="ARBA00004555"/>
    </source>
</evidence>
<dbReference type="PROSITE" id="PS50896">
    <property type="entry name" value="LISH"/>
    <property type="match status" value="1"/>
</dbReference>
<dbReference type="PRINTS" id="PR00328">
    <property type="entry name" value="SAR1GTPBP"/>
</dbReference>